<comment type="caution">
    <text evidence="13">Was originally thought to be a dihydrodipicolinate reductase (DHDPR), catalyzing the conversion of dihydrodipicolinate to tetrahydrodipicolinate. However, it was shown in E.coli that the substrate of the enzymatic reaction is not dihydrodipicolinate (DHDP) but in fact (2S,4S)-4-hydroxy-2,3,4,5-tetrahydrodipicolinic acid (HTPA), the product released by the DapA-catalyzed reaction.</text>
</comment>
<feature type="domain" description="Dihydrodipicolinate reductase C-terminal" evidence="15">
    <location>
        <begin position="110"/>
        <end position="243"/>
    </location>
</feature>
<keyword evidence="5 13" id="KW-0220">Diaminopimelate biosynthesis</keyword>
<feature type="binding site" evidence="13">
    <location>
        <begin position="9"/>
        <end position="14"/>
    </location>
    <ligand>
        <name>NAD(+)</name>
        <dbReference type="ChEBI" id="CHEBI:57540"/>
    </ligand>
</feature>
<evidence type="ECO:0000256" key="2">
    <source>
        <dbReference type="ARBA" id="ARBA00022490"/>
    </source>
</evidence>
<dbReference type="PANTHER" id="PTHR20836:SF0">
    <property type="entry name" value="4-HYDROXY-TETRAHYDRODIPICOLINATE REDUCTASE 1, CHLOROPLASTIC-RELATED"/>
    <property type="match status" value="1"/>
</dbReference>
<dbReference type="FunFam" id="3.30.360.10:FF:000009">
    <property type="entry name" value="4-hydroxy-tetrahydrodipicolinate reductase"/>
    <property type="match status" value="1"/>
</dbReference>
<dbReference type="PIRSF" id="PIRSF000161">
    <property type="entry name" value="DHPR"/>
    <property type="match status" value="1"/>
</dbReference>
<dbReference type="GO" id="GO:0016726">
    <property type="term" value="F:oxidoreductase activity, acting on CH or CH2 groups, NAD or NADP as acceptor"/>
    <property type="evidence" value="ECO:0007669"/>
    <property type="project" value="UniProtKB-UniRule"/>
</dbReference>
<dbReference type="GO" id="GO:0051287">
    <property type="term" value="F:NAD binding"/>
    <property type="evidence" value="ECO:0007669"/>
    <property type="project" value="UniProtKB-UniRule"/>
</dbReference>
<evidence type="ECO:0000313" key="17">
    <source>
        <dbReference type="Proteomes" id="UP000233766"/>
    </source>
</evidence>
<evidence type="ECO:0000256" key="5">
    <source>
        <dbReference type="ARBA" id="ARBA00022915"/>
    </source>
</evidence>
<feature type="binding site" evidence="13">
    <location>
        <position position="36"/>
    </location>
    <ligand>
        <name>NADP(+)</name>
        <dbReference type="ChEBI" id="CHEBI:58349"/>
    </ligand>
</feature>
<evidence type="ECO:0000313" key="16">
    <source>
        <dbReference type="EMBL" id="PKV80699.1"/>
    </source>
</evidence>
<keyword evidence="8 13" id="KW-0457">Lysine biosynthesis</keyword>
<keyword evidence="6 13" id="KW-0560">Oxidoreductase</keyword>
<dbReference type="InterPro" id="IPR000846">
    <property type="entry name" value="DapB_N"/>
</dbReference>
<comment type="catalytic activity">
    <reaction evidence="12 13">
        <text>(S)-2,3,4,5-tetrahydrodipicolinate + NAD(+) + H2O = (2S,4S)-4-hydroxy-2,3,4,5-tetrahydrodipicolinate + NADH + H(+)</text>
        <dbReference type="Rhea" id="RHEA:35323"/>
        <dbReference type="ChEBI" id="CHEBI:15377"/>
        <dbReference type="ChEBI" id="CHEBI:15378"/>
        <dbReference type="ChEBI" id="CHEBI:16845"/>
        <dbReference type="ChEBI" id="CHEBI:57540"/>
        <dbReference type="ChEBI" id="CHEBI:57945"/>
        <dbReference type="ChEBI" id="CHEBI:67139"/>
        <dbReference type="EC" id="1.17.1.8"/>
    </reaction>
</comment>
<keyword evidence="2 13" id="KW-0963">Cytoplasm</keyword>
<evidence type="ECO:0000256" key="11">
    <source>
        <dbReference type="ARBA" id="ARBA00049080"/>
    </source>
</evidence>
<dbReference type="PROSITE" id="PS01298">
    <property type="entry name" value="DAPB"/>
    <property type="match status" value="1"/>
</dbReference>
<dbReference type="UniPathway" id="UPA00034">
    <property type="reaction ID" value="UER00018"/>
</dbReference>
<sequence length="248" mass="25921">MTIRVGVLGARGKVGQAICAAVEAAPDLELVAQVDKGDALETFTEASTQVVVDFTHPDVVMGNLKFLIENGIHVVVGTTGFDDARLAEVRGQLAQRPEVGVLIAPNFAIGAVLSMRFAEQAARFFDSVEVIELHHPNKADAPSGTAYRTAAVIAAARAEAGVGISPDATTTELEGARGADVDGVRVHSVRLAGLVAHQEVLFGTQGETLTIRHDSIDRSSFAPGVLLGVREIAGRPGLTVGLDPFLDL</sequence>
<comment type="caution">
    <text evidence="16">The sequence shown here is derived from an EMBL/GenBank/DDBJ whole genome shotgun (WGS) entry which is preliminary data.</text>
</comment>
<dbReference type="InterPro" id="IPR022664">
    <property type="entry name" value="DapB_N_CS"/>
</dbReference>
<proteinExistence type="inferred from homology"/>
<gene>
    <name evidence="13" type="primary">dapB</name>
    <name evidence="16" type="ORF">ATK86_5132</name>
</gene>
<evidence type="ECO:0000256" key="9">
    <source>
        <dbReference type="ARBA" id="ARBA00037922"/>
    </source>
</evidence>
<dbReference type="InterPro" id="IPR022663">
    <property type="entry name" value="DapB_C"/>
</dbReference>
<comment type="subcellular location">
    <subcellularLocation>
        <location evidence="13">Cytoplasm</location>
    </subcellularLocation>
</comment>
<evidence type="ECO:0000256" key="8">
    <source>
        <dbReference type="ARBA" id="ARBA00023154"/>
    </source>
</evidence>
<dbReference type="Gene3D" id="3.40.50.720">
    <property type="entry name" value="NAD(P)-binding Rossmann-like Domain"/>
    <property type="match status" value="1"/>
</dbReference>
<organism evidence="16 17">
    <name type="scientific">Nocardia fluminea</name>
    <dbReference type="NCBI Taxonomy" id="134984"/>
    <lineage>
        <taxon>Bacteria</taxon>
        <taxon>Bacillati</taxon>
        <taxon>Actinomycetota</taxon>
        <taxon>Actinomycetes</taxon>
        <taxon>Mycobacteriales</taxon>
        <taxon>Nocardiaceae</taxon>
        <taxon>Nocardia</taxon>
    </lineage>
</organism>
<evidence type="ECO:0000256" key="7">
    <source>
        <dbReference type="ARBA" id="ARBA00023027"/>
    </source>
</evidence>
<feature type="active site" description="Proton donor" evidence="13">
    <location>
        <position position="138"/>
    </location>
</feature>
<dbReference type="GO" id="GO:0050661">
    <property type="term" value="F:NADP binding"/>
    <property type="evidence" value="ECO:0007669"/>
    <property type="project" value="UniProtKB-UniRule"/>
</dbReference>
<dbReference type="Pfam" id="PF01113">
    <property type="entry name" value="DapB_N"/>
    <property type="match status" value="1"/>
</dbReference>
<dbReference type="PANTHER" id="PTHR20836">
    <property type="entry name" value="DIHYDRODIPICOLINATE REDUCTASE"/>
    <property type="match status" value="1"/>
</dbReference>
<dbReference type="RefSeq" id="WP_101466583.1">
    <property type="nucleotide sequence ID" value="NZ_PJMW01000002.1"/>
</dbReference>
<dbReference type="GO" id="GO:0019877">
    <property type="term" value="P:diaminopimelate biosynthetic process"/>
    <property type="evidence" value="ECO:0007669"/>
    <property type="project" value="UniProtKB-UniRule"/>
</dbReference>
<reference evidence="16 17" key="1">
    <citation type="submission" date="2017-12" db="EMBL/GenBank/DDBJ databases">
        <title>Sequencing the genomes of 1000 Actinobacteria strains.</title>
        <authorList>
            <person name="Klenk H.-P."/>
        </authorList>
    </citation>
    <scope>NUCLEOTIDE SEQUENCE [LARGE SCALE GENOMIC DNA]</scope>
    <source>
        <strain evidence="16 17">DSM 44489</strain>
    </source>
</reference>
<evidence type="ECO:0000256" key="4">
    <source>
        <dbReference type="ARBA" id="ARBA00022857"/>
    </source>
</evidence>
<dbReference type="Proteomes" id="UP000233766">
    <property type="component" value="Unassembled WGS sequence"/>
</dbReference>
<comment type="similarity">
    <text evidence="1 13">Belongs to the DapB family.</text>
</comment>
<dbReference type="GO" id="GO:0009089">
    <property type="term" value="P:lysine biosynthetic process via diaminopimelate"/>
    <property type="evidence" value="ECO:0007669"/>
    <property type="project" value="UniProtKB-UniRule"/>
</dbReference>
<evidence type="ECO:0000256" key="12">
    <source>
        <dbReference type="ARBA" id="ARBA00049396"/>
    </source>
</evidence>
<comment type="pathway">
    <text evidence="9 13">Amino-acid biosynthesis; L-lysine biosynthesis via DAP pathway; (S)-tetrahydrodipicolinate from L-aspartate: step 4/4.</text>
</comment>
<feature type="binding site" evidence="13">
    <location>
        <position position="35"/>
    </location>
    <ligand>
        <name>NAD(+)</name>
        <dbReference type="ChEBI" id="CHEBI:57540"/>
    </ligand>
</feature>
<dbReference type="Pfam" id="PF05173">
    <property type="entry name" value="DapB_C"/>
    <property type="match status" value="1"/>
</dbReference>
<evidence type="ECO:0000256" key="6">
    <source>
        <dbReference type="ARBA" id="ARBA00023002"/>
    </source>
</evidence>
<evidence type="ECO:0000256" key="10">
    <source>
        <dbReference type="ARBA" id="ARBA00038983"/>
    </source>
</evidence>
<comment type="function">
    <text evidence="13">Catalyzes the conversion of 4-hydroxy-tetrahydrodipicolinate (HTPA) to tetrahydrodipicolinate.</text>
</comment>
<dbReference type="OrthoDB" id="9790352at2"/>
<comment type="catalytic activity">
    <reaction evidence="11 13">
        <text>(S)-2,3,4,5-tetrahydrodipicolinate + NADP(+) + H2O = (2S,4S)-4-hydroxy-2,3,4,5-tetrahydrodipicolinate + NADPH + H(+)</text>
        <dbReference type="Rhea" id="RHEA:35331"/>
        <dbReference type="ChEBI" id="CHEBI:15377"/>
        <dbReference type="ChEBI" id="CHEBI:15378"/>
        <dbReference type="ChEBI" id="CHEBI:16845"/>
        <dbReference type="ChEBI" id="CHEBI:57783"/>
        <dbReference type="ChEBI" id="CHEBI:58349"/>
        <dbReference type="ChEBI" id="CHEBI:67139"/>
        <dbReference type="EC" id="1.17.1.8"/>
    </reaction>
</comment>
<feature type="binding site" evidence="13">
    <location>
        <begin position="144"/>
        <end position="145"/>
    </location>
    <ligand>
        <name>(S)-2,3,4,5-tetrahydrodipicolinate</name>
        <dbReference type="ChEBI" id="CHEBI:16845"/>
    </ligand>
</feature>
<name>A0A2N3VGE4_9NOCA</name>
<evidence type="ECO:0000256" key="13">
    <source>
        <dbReference type="HAMAP-Rule" id="MF_00102"/>
    </source>
</evidence>
<dbReference type="InterPro" id="IPR036291">
    <property type="entry name" value="NAD(P)-bd_dom_sf"/>
</dbReference>
<feature type="binding site" evidence="13">
    <location>
        <begin position="77"/>
        <end position="79"/>
    </location>
    <ligand>
        <name>NAD(+)</name>
        <dbReference type="ChEBI" id="CHEBI:57540"/>
    </ligand>
</feature>
<dbReference type="CDD" id="cd02274">
    <property type="entry name" value="DHDPR_N"/>
    <property type="match status" value="1"/>
</dbReference>
<keyword evidence="17" id="KW-1185">Reference proteome</keyword>
<feature type="binding site" evidence="13">
    <location>
        <position position="135"/>
    </location>
    <ligand>
        <name>(S)-2,3,4,5-tetrahydrodipicolinate</name>
        <dbReference type="ChEBI" id="CHEBI:16845"/>
    </ligand>
</feature>
<feature type="binding site" evidence="13">
    <location>
        <begin position="104"/>
        <end position="107"/>
    </location>
    <ligand>
        <name>NAD(+)</name>
        <dbReference type="ChEBI" id="CHEBI:57540"/>
    </ligand>
</feature>
<dbReference type="AlphaFoldDB" id="A0A2N3VGE4"/>
<dbReference type="SUPFAM" id="SSF55347">
    <property type="entry name" value="Glyceraldehyde-3-phosphate dehydrogenase-like, C-terminal domain"/>
    <property type="match status" value="1"/>
</dbReference>
<keyword evidence="3 13" id="KW-0028">Amino-acid biosynthesis</keyword>
<dbReference type="InterPro" id="IPR023940">
    <property type="entry name" value="DHDPR_bac"/>
</dbReference>
<comment type="subunit">
    <text evidence="13">Homotetramer.</text>
</comment>
<accession>A0A2N3VGE4</accession>
<dbReference type="GO" id="GO:0008839">
    <property type="term" value="F:4-hydroxy-tetrahydrodipicolinate reductase"/>
    <property type="evidence" value="ECO:0007669"/>
    <property type="project" value="UniProtKB-UniRule"/>
</dbReference>
<dbReference type="GO" id="GO:0005829">
    <property type="term" value="C:cytosol"/>
    <property type="evidence" value="ECO:0007669"/>
    <property type="project" value="TreeGrafter"/>
</dbReference>
<evidence type="ECO:0000259" key="14">
    <source>
        <dbReference type="Pfam" id="PF01113"/>
    </source>
</evidence>
<evidence type="ECO:0000256" key="1">
    <source>
        <dbReference type="ARBA" id="ARBA00006642"/>
    </source>
</evidence>
<dbReference type="SUPFAM" id="SSF51735">
    <property type="entry name" value="NAD(P)-binding Rossmann-fold domains"/>
    <property type="match status" value="1"/>
</dbReference>
<dbReference type="Gene3D" id="3.30.360.10">
    <property type="entry name" value="Dihydrodipicolinate Reductase, domain 2"/>
    <property type="match status" value="1"/>
</dbReference>
<dbReference type="EC" id="1.17.1.8" evidence="10 13"/>
<dbReference type="NCBIfam" id="TIGR00036">
    <property type="entry name" value="dapB"/>
    <property type="match status" value="1"/>
</dbReference>
<feature type="domain" description="Dihydrodipicolinate reductase N-terminal" evidence="14">
    <location>
        <begin position="3"/>
        <end position="107"/>
    </location>
</feature>
<evidence type="ECO:0000256" key="3">
    <source>
        <dbReference type="ARBA" id="ARBA00022605"/>
    </source>
</evidence>
<dbReference type="EMBL" id="PJMW01000002">
    <property type="protein sequence ID" value="PKV80699.1"/>
    <property type="molecule type" value="Genomic_DNA"/>
</dbReference>
<dbReference type="HAMAP" id="MF_00102">
    <property type="entry name" value="DapB"/>
    <property type="match status" value="1"/>
</dbReference>
<keyword evidence="7 13" id="KW-0520">NAD</keyword>
<keyword evidence="4 13" id="KW-0521">NADP</keyword>
<protein>
    <recommendedName>
        <fullName evidence="10 13">4-hydroxy-tetrahydrodipicolinate reductase</fullName>
        <shortName evidence="13">HTPA reductase</shortName>
        <ecNumber evidence="10 13">1.17.1.8</ecNumber>
    </recommendedName>
</protein>
<feature type="active site" description="Proton donor/acceptor" evidence="13">
    <location>
        <position position="134"/>
    </location>
</feature>
<evidence type="ECO:0000259" key="15">
    <source>
        <dbReference type="Pfam" id="PF05173"/>
    </source>
</evidence>